<comment type="caution">
    <text evidence="4">The sequence shown here is derived from an EMBL/GenBank/DDBJ whole genome shotgun (WGS) entry which is preliminary data.</text>
</comment>
<dbReference type="AlphaFoldDB" id="A0A167AVV3"/>
<dbReference type="Proteomes" id="UP000076587">
    <property type="component" value="Unassembled WGS sequence"/>
</dbReference>
<dbReference type="RefSeq" id="WP_063377812.1">
    <property type="nucleotide sequence ID" value="NZ_AUXT01000176.1"/>
</dbReference>
<reference evidence="4 5" key="1">
    <citation type="submission" date="2013-07" db="EMBL/GenBank/DDBJ databases">
        <title>Comparative Genomic and Metabolomic Analysis of Twelve Strains of Pseudoalteromonas luteoviolacea.</title>
        <authorList>
            <person name="Vynne N.G."/>
            <person name="Mansson M."/>
            <person name="Gram L."/>
        </authorList>
    </citation>
    <scope>NUCLEOTIDE SEQUENCE [LARGE SCALE GENOMIC DNA]</scope>
    <source>
        <strain evidence="4 5">NCIMB 1942</strain>
    </source>
</reference>
<keyword evidence="1" id="KW-0285">Flavoprotein</keyword>
<keyword evidence="2" id="KW-0288">FMN</keyword>
<evidence type="ECO:0000256" key="2">
    <source>
        <dbReference type="ARBA" id="ARBA00022643"/>
    </source>
</evidence>
<dbReference type="SUPFAM" id="SSF52218">
    <property type="entry name" value="Flavoproteins"/>
    <property type="match status" value="1"/>
</dbReference>
<dbReference type="EMBL" id="AUXT01000176">
    <property type="protein sequence ID" value="KZN45864.1"/>
    <property type="molecule type" value="Genomic_DNA"/>
</dbReference>
<organism evidence="4 5">
    <name type="scientific">Pseudoalteromonas luteoviolacea NCIMB 1942</name>
    <dbReference type="NCBI Taxonomy" id="1365253"/>
    <lineage>
        <taxon>Bacteria</taxon>
        <taxon>Pseudomonadati</taxon>
        <taxon>Pseudomonadota</taxon>
        <taxon>Gammaproteobacteria</taxon>
        <taxon>Alteromonadales</taxon>
        <taxon>Pseudoalteromonadaceae</taxon>
        <taxon>Pseudoalteromonas</taxon>
    </lineage>
</organism>
<dbReference type="Gene3D" id="3.40.50.360">
    <property type="match status" value="1"/>
</dbReference>
<gene>
    <name evidence="4" type="ORF">N482_13655</name>
</gene>
<evidence type="ECO:0000313" key="4">
    <source>
        <dbReference type="EMBL" id="KZN45864.1"/>
    </source>
</evidence>
<proteinExistence type="predicted"/>
<dbReference type="PATRIC" id="fig|1365253.3.peg.3307"/>
<sequence length="153" mass="17961">MKTIIVYSSASKNGNTGHAVEELAHEYNAQTLFLDDYVIHDYSYEHTNKDDDFRDLFREVLQYDHVVFASPVYWYAVTPRMKAFIDRITEFMDDEVLQPELRRLRDKQFSILSTSIHKGAPNAFVEMLQKTFEYLGMTLIGTHHRQFQAQSQS</sequence>
<dbReference type="Pfam" id="PF03358">
    <property type="entry name" value="FMN_red"/>
    <property type="match status" value="1"/>
</dbReference>
<feature type="domain" description="NADPH-dependent FMN reductase-like" evidence="3">
    <location>
        <begin position="1"/>
        <end position="142"/>
    </location>
</feature>
<accession>A0A167AVV3</accession>
<dbReference type="InterPro" id="IPR051796">
    <property type="entry name" value="ISF_SsuE-like"/>
</dbReference>
<evidence type="ECO:0000313" key="5">
    <source>
        <dbReference type="Proteomes" id="UP000076587"/>
    </source>
</evidence>
<dbReference type="PANTHER" id="PTHR43278">
    <property type="entry name" value="NAD(P)H-DEPENDENT FMN-CONTAINING OXIDOREDUCTASE YWQN-RELATED"/>
    <property type="match status" value="1"/>
</dbReference>
<evidence type="ECO:0000256" key="1">
    <source>
        <dbReference type="ARBA" id="ARBA00022630"/>
    </source>
</evidence>
<dbReference type="PANTHER" id="PTHR43278:SF4">
    <property type="entry name" value="NAD(P)H-DEPENDENT FMN-CONTAINING OXIDOREDUCTASE YWQN-RELATED"/>
    <property type="match status" value="1"/>
</dbReference>
<name>A0A167AVV3_9GAMM</name>
<dbReference type="GO" id="GO:0016491">
    <property type="term" value="F:oxidoreductase activity"/>
    <property type="evidence" value="ECO:0007669"/>
    <property type="project" value="InterPro"/>
</dbReference>
<evidence type="ECO:0000259" key="3">
    <source>
        <dbReference type="Pfam" id="PF03358"/>
    </source>
</evidence>
<dbReference type="InterPro" id="IPR005025">
    <property type="entry name" value="FMN_Rdtase-like_dom"/>
</dbReference>
<dbReference type="OrthoDB" id="9805976at2"/>
<protein>
    <recommendedName>
        <fullName evidence="3">NADPH-dependent FMN reductase-like domain-containing protein</fullName>
    </recommendedName>
</protein>
<dbReference type="InterPro" id="IPR029039">
    <property type="entry name" value="Flavoprotein-like_sf"/>
</dbReference>